<keyword evidence="2" id="KW-1185">Reference proteome</keyword>
<dbReference type="EMBL" id="JAZGJU010000082">
    <property type="protein sequence ID" value="MEE6130250.1"/>
    <property type="molecule type" value="Genomic_DNA"/>
</dbReference>
<dbReference type="RefSeq" id="WP_330937605.1">
    <property type="nucleotide sequence ID" value="NZ_JAZGJU010000082.1"/>
</dbReference>
<gene>
    <name evidence="1" type="ORF">V2E39_22820</name>
</gene>
<reference evidence="1 2" key="1">
    <citation type="submission" date="2024-01" db="EMBL/GenBank/DDBJ databases">
        <title>Whole genome of Chryseobacterium arthrosphaerae NNCa 2741.</title>
        <authorList>
            <person name="Boriskina E.V."/>
            <person name="Gordinskaya N.A."/>
            <person name="Kropotov V.S."/>
            <person name="Alekseeva A.E."/>
            <person name="Makhova M.A."/>
            <person name="Kryazhev D.V."/>
            <person name="Shkurkina I.S."/>
        </authorList>
    </citation>
    <scope>NUCLEOTIDE SEQUENCE [LARGE SCALE GENOMIC DNA]</scope>
    <source>
        <strain evidence="1 2">NNCa 2741</strain>
    </source>
</reference>
<protein>
    <submittedName>
        <fullName evidence="1">Uncharacterized protein</fullName>
    </submittedName>
</protein>
<comment type="caution">
    <text evidence="1">The sequence shown here is derived from an EMBL/GenBank/DDBJ whole genome shotgun (WGS) entry which is preliminary data.</text>
</comment>
<accession>A0ABU7R603</accession>
<organism evidence="1 2">
    <name type="scientific">Chryseobacterium arthrosphaerae</name>
    <dbReference type="NCBI Taxonomy" id="651561"/>
    <lineage>
        <taxon>Bacteria</taxon>
        <taxon>Pseudomonadati</taxon>
        <taxon>Bacteroidota</taxon>
        <taxon>Flavobacteriia</taxon>
        <taxon>Flavobacteriales</taxon>
        <taxon>Weeksellaceae</taxon>
        <taxon>Chryseobacterium group</taxon>
        <taxon>Chryseobacterium</taxon>
    </lineage>
</organism>
<proteinExistence type="predicted"/>
<dbReference type="Proteomes" id="UP001350005">
    <property type="component" value="Unassembled WGS sequence"/>
</dbReference>
<sequence length="128" mass="14823">MKQLEIKTNKRLLIVEIEMAEIVASMLIGDFFPNYQLEFICKGADLTEEVAEDLVETLWKGFKNYNEKEPVGNYQRFVVKNALESFISAIESKGWYWENPLGVSTEEIRQMHGDASDMFKESSYTLPK</sequence>
<evidence type="ECO:0000313" key="2">
    <source>
        <dbReference type="Proteomes" id="UP001350005"/>
    </source>
</evidence>
<evidence type="ECO:0000313" key="1">
    <source>
        <dbReference type="EMBL" id="MEE6130250.1"/>
    </source>
</evidence>
<name>A0ABU7R603_9FLAO</name>